<gene>
    <name evidence="10" type="ORF">B9G79_07765</name>
</gene>
<feature type="transmembrane region" description="Helical" evidence="8">
    <location>
        <begin position="447"/>
        <end position="466"/>
    </location>
</feature>
<feature type="transmembrane region" description="Helical" evidence="8">
    <location>
        <begin position="105"/>
        <end position="124"/>
    </location>
</feature>
<feature type="transmembrane region" description="Helical" evidence="8">
    <location>
        <begin position="24"/>
        <end position="46"/>
    </location>
</feature>
<dbReference type="GO" id="GO:0042773">
    <property type="term" value="P:ATP synthesis coupled electron transport"/>
    <property type="evidence" value="ECO:0007669"/>
    <property type="project" value="InterPro"/>
</dbReference>
<dbReference type="Proteomes" id="UP000197003">
    <property type="component" value="Chromosome"/>
</dbReference>
<evidence type="ECO:0000256" key="1">
    <source>
        <dbReference type="ARBA" id="ARBA00004651"/>
    </source>
</evidence>
<keyword evidence="5 8" id="KW-1133">Transmembrane helix</keyword>
<name>A0A1Z3N7L2_BDEBC</name>
<evidence type="ECO:0000256" key="5">
    <source>
        <dbReference type="ARBA" id="ARBA00022989"/>
    </source>
</evidence>
<evidence type="ECO:0000259" key="9">
    <source>
        <dbReference type="Pfam" id="PF00361"/>
    </source>
</evidence>
<feature type="transmembrane region" description="Helical" evidence="8">
    <location>
        <begin position="66"/>
        <end position="93"/>
    </location>
</feature>
<evidence type="ECO:0000256" key="6">
    <source>
        <dbReference type="ARBA" id="ARBA00023136"/>
    </source>
</evidence>
<dbReference type="InterPro" id="IPR050586">
    <property type="entry name" value="CPA3_Na-H_Antiporter_D"/>
</dbReference>
<dbReference type="GO" id="GO:0005886">
    <property type="term" value="C:plasma membrane"/>
    <property type="evidence" value="ECO:0007669"/>
    <property type="project" value="UniProtKB-SubCell"/>
</dbReference>
<dbReference type="InterPro" id="IPR003918">
    <property type="entry name" value="NADH_UbQ_OxRdtase"/>
</dbReference>
<dbReference type="AlphaFoldDB" id="A0A1Z3N7L2"/>
<evidence type="ECO:0000256" key="2">
    <source>
        <dbReference type="ARBA" id="ARBA00005346"/>
    </source>
</evidence>
<evidence type="ECO:0000313" key="11">
    <source>
        <dbReference type="Proteomes" id="UP000197003"/>
    </source>
</evidence>
<evidence type="ECO:0000256" key="8">
    <source>
        <dbReference type="SAM" id="Phobius"/>
    </source>
</evidence>
<dbReference type="PANTHER" id="PTHR42703">
    <property type="entry name" value="NADH DEHYDROGENASE"/>
    <property type="match status" value="1"/>
</dbReference>
<dbReference type="PRINTS" id="PR01437">
    <property type="entry name" value="NUOXDRDTASE4"/>
</dbReference>
<dbReference type="GO" id="GO:0008137">
    <property type="term" value="F:NADH dehydrogenase (ubiquinone) activity"/>
    <property type="evidence" value="ECO:0007669"/>
    <property type="project" value="InterPro"/>
</dbReference>
<comment type="similarity">
    <text evidence="2">Belongs to the CPA3 antiporters (TC 2.A.63) subunit D family.</text>
</comment>
<dbReference type="EMBL" id="CP020946">
    <property type="protein sequence ID" value="ASD63472.1"/>
    <property type="molecule type" value="Genomic_DNA"/>
</dbReference>
<sequence length="486" mass="52527">MIMAPLLISFVTALLTYMCRKNSLLLRSVSLAGSVGALGAAVQLFLRVEDGGIQTLQLGNWLAPFGISFSVGLLAAVMLVGSSVVALCGNLSMQALLNRQWELRGYYSLFHFMMMGVFGAFSTGDLFNLYVWYEVMLASSFFLVAMSRYRTSVTGAYKYAVLSILSSVAFLIGIAFIYNTAGSLDIVDLIQYQRSYGQNLGMVVGLCCLVMAFSVKSALFPFFFWMPAAYPVTLTAVAGVFAGFLTKVGVYSLLRILVPVSTLPGSERLLPLLFSLALLSMILGVLGALSRDNMKGILAFHSTSQVGYMVLGLSLGTSAGIAACVFYMIHHMLVKTNLFFAVAVMEKASGTSFVSESGGLWKARPLLGAVFAFSALSLIGVPPLSGFWGKVLTLQAALGEERWLAVGMALAVSLLTLMSMLKIWNGVFWKPAVSSLPENDRQGRGRWMMVPLLVMSLLILSVGLGFQPLMNLTERVAQELMEGGLR</sequence>
<feature type="transmembrane region" description="Helical" evidence="8">
    <location>
        <begin position="403"/>
        <end position="427"/>
    </location>
</feature>
<keyword evidence="6 8" id="KW-0472">Membrane</keyword>
<evidence type="ECO:0000256" key="4">
    <source>
        <dbReference type="ARBA" id="ARBA00022692"/>
    </source>
</evidence>
<accession>A0A1Z3N7L2</accession>
<evidence type="ECO:0000313" key="10">
    <source>
        <dbReference type="EMBL" id="ASD63472.1"/>
    </source>
</evidence>
<dbReference type="Pfam" id="PF00361">
    <property type="entry name" value="Proton_antipo_M"/>
    <property type="match status" value="1"/>
</dbReference>
<protein>
    <submittedName>
        <fullName evidence="10">NADH-quinone oxidoreductase subunit E/F</fullName>
    </submittedName>
</protein>
<feature type="transmembrane region" description="Helical" evidence="8">
    <location>
        <begin position="310"/>
        <end position="329"/>
    </location>
</feature>
<feature type="transmembrane region" description="Helical" evidence="8">
    <location>
        <begin position="269"/>
        <end position="289"/>
    </location>
</feature>
<dbReference type="OrthoDB" id="5288794at2"/>
<feature type="transmembrane region" description="Helical" evidence="8">
    <location>
        <begin position="232"/>
        <end position="257"/>
    </location>
</feature>
<proteinExistence type="inferred from homology"/>
<comment type="subcellular location">
    <subcellularLocation>
        <location evidence="1">Cell membrane</location>
        <topology evidence="1">Multi-pass membrane protein</topology>
    </subcellularLocation>
    <subcellularLocation>
        <location evidence="7">Membrane</location>
        <topology evidence="7">Multi-pass membrane protein</topology>
    </subcellularLocation>
</comment>
<evidence type="ECO:0000256" key="3">
    <source>
        <dbReference type="ARBA" id="ARBA00022475"/>
    </source>
</evidence>
<evidence type="ECO:0000256" key="7">
    <source>
        <dbReference type="RuleBase" id="RU000320"/>
    </source>
</evidence>
<dbReference type="PANTHER" id="PTHR42703:SF1">
    <property type="entry name" value="NA(+)_H(+) ANTIPORTER SUBUNIT D1"/>
    <property type="match status" value="1"/>
</dbReference>
<reference evidence="10 11" key="1">
    <citation type="submission" date="2017-04" db="EMBL/GenBank/DDBJ databases">
        <title>Whole genome sequence of Bdellovibrio bacteriovorus strain SSB218315.</title>
        <authorList>
            <person name="Oyedara O."/>
            <person name="Rodriguez-Perez M.A."/>
        </authorList>
    </citation>
    <scope>NUCLEOTIDE SEQUENCE [LARGE SCALE GENOMIC DNA]</scope>
    <source>
        <strain evidence="10 11">SSB218315</strain>
    </source>
</reference>
<organism evidence="10 11">
    <name type="scientific">Bdellovibrio bacteriovorus</name>
    <dbReference type="NCBI Taxonomy" id="959"/>
    <lineage>
        <taxon>Bacteria</taxon>
        <taxon>Pseudomonadati</taxon>
        <taxon>Bdellovibrionota</taxon>
        <taxon>Bdellovibrionia</taxon>
        <taxon>Bdellovibrionales</taxon>
        <taxon>Pseudobdellovibrionaceae</taxon>
        <taxon>Bdellovibrio</taxon>
    </lineage>
</organism>
<keyword evidence="4 7" id="KW-0812">Transmembrane</keyword>
<feature type="transmembrane region" description="Helical" evidence="8">
    <location>
        <begin position="366"/>
        <end position="391"/>
    </location>
</feature>
<feature type="transmembrane region" description="Helical" evidence="8">
    <location>
        <begin position="130"/>
        <end position="147"/>
    </location>
</feature>
<dbReference type="InterPro" id="IPR001750">
    <property type="entry name" value="ND/Mrp_TM"/>
</dbReference>
<keyword evidence="3" id="KW-1003">Cell membrane</keyword>
<feature type="domain" description="NADH:quinone oxidoreductase/Mrp antiporter transmembrane" evidence="9">
    <location>
        <begin position="124"/>
        <end position="415"/>
    </location>
</feature>
<feature type="transmembrane region" description="Helical" evidence="8">
    <location>
        <begin position="159"/>
        <end position="180"/>
    </location>
</feature>
<feature type="transmembrane region" description="Helical" evidence="8">
    <location>
        <begin position="200"/>
        <end position="225"/>
    </location>
</feature>